<evidence type="ECO:0000256" key="3">
    <source>
        <dbReference type="ARBA" id="ARBA00022475"/>
    </source>
</evidence>
<keyword evidence="3" id="KW-1003">Cell membrane</keyword>
<dbReference type="GO" id="GO:0047355">
    <property type="term" value="F:CDP-glycerol glycerophosphotransferase activity"/>
    <property type="evidence" value="ECO:0007669"/>
    <property type="project" value="InterPro"/>
</dbReference>
<dbReference type="Pfam" id="PF04464">
    <property type="entry name" value="Glyphos_transf"/>
    <property type="match status" value="1"/>
</dbReference>
<dbReference type="InterPro" id="IPR043148">
    <property type="entry name" value="TagF_C"/>
</dbReference>
<dbReference type="AlphaFoldDB" id="A0A1T4VF51"/>
<evidence type="ECO:0000313" key="8">
    <source>
        <dbReference type="EMBL" id="SKA63151.1"/>
    </source>
</evidence>
<dbReference type="GO" id="GO:0016757">
    <property type="term" value="F:glycosyltransferase activity"/>
    <property type="evidence" value="ECO:0007669"/>
    <property type="project" value="InterPro"/>
</dbReference>
<dbReference type="Gene3D" id="3.40.50.11820">
    <property type="match status" value="1"/>
</dbReference>
<dbReference type="Pfam" id="PF00534">
    <property type="entry name" value="Glycos_transf_1"/>
    <property type="match status" value="1"/>
</dbReference>
<dbReference type="EMBL" id="FUXZ01000004">
    <property type="protein sequence ID" value="SKA63151.1"/>
    <property type="molecule type" value="Genomic_DNA"/>
</dbReference>
<keyword evidence="9" id="KW-1185">Reference proteome</keyword>
<evidence type="ECO:0000256" key="1">
    <source>
        <dbReference type="ARBA" id="ARBA00004202"/>
    </source>
</evidence>
<evidence type="ECO:0000313" key="9">
    <source>
        <dbReference type="Proteomes" id="UP000190814"/>
    </source>
</evidence>
<dbReference type="SUPFAM" id="SSF53756">
    <property type="entry name" value="UDP-Glycosyltransferase/glycogen phosphorylase"/>
    <property type="match status" value="2"/>
</dbReference>
<reference evidence="8 9" key="1">
    <citation type="submission" date="2017-02" db="EMBL/GenBank/DDBJ databases">
        <authorList>
            <person name="Peterson S.W."/>
        </authorList>
    </citation>
    <scope>NUCLEOTIDE SEQUENCE [LARGE SCALE GENOMIC DNA]</scope>
    <source>
        <strain evidence="8 9">ATCC 35992</strain>
    </source>
</reference>
<organism evidence="8 9">
    <name type="scientific">Eubacterium uniforme</name>
    <dbReference type="NCBI Taxonomy" id="39495"/>
    <lineage>
        <taxon>Bacteria</taxon>
        <taxon>Bacillati</taxon>
        <taxon>Bacillota</taxon>
        <taxon>Clostridia</taxon>
        <taxon>Eubacteriales</taxon>
        <taxon>Eubacteriaceae</taxon>
        <taxon>Eubacterium</taxon>
    </lineage>
</organism>
<comment type="similarity">
    <text evidence="2">Belongs to the CDP-glycerol glycerophosphotransferase family.</text>
</comment>
<dbReference type="PANTHER" id="PTHR37316">
    <property type="entry name" value="TEICHOIC ACID GLYCEROL-PHOSPHATE PRIMASE"/>
    <property type="match status" value="1"/>
</dbReference>
<dbReference type="Gene3D" id="3.40.50.2000">
    <property type="entry name" value="Glycogen Phosphorylase B"/>
    <property type="match status" value="2"/>
</dbReference>
<sequence length="831" mass="95592">MGILGKVKNKFGNLKETKRRMKYASLYKKLPIDESVVLYDSFMSRGMLDNPYAIFKKLKSMDEFKNLKHIWAIEDMEGNAPIIERFASDNNVVFVKRHDKAYLKALTSAKYIITNVSMPYYYVKKDNQILINTWHGVPLKKLGYDLPDATYTISNVLRSMLSSDYMVSPCPHLTNVYLEKYKLDGLYTGKIMETGYPRCDLIGSTSEDEIVSKLAGFGIDLERNSKGELKKVILYAPTWKGTDFSKPDISTDEYFNFKKILESNLDMDKYQILIKPHQVVYKALKDRADLKGLLVPAYIDADELMSITDILVSDYSSIFFDFLITGKPVLFYVPDLSDYEDYHGLYFNVNELPGPATDNLEEICNYINNIKNVNEEYKKKYLSMKNICAPFENGNSTDLLIDIVFKNKDTDNWGNKYRVLENFVKKKRLLLYGGGMLLNGITTSFINLVDHIDYDKYDVTVFAGKIAHIPEKMEMLMRMNKNARTFPRISYTPATFGEQVLFYLNRFFGFKGGLFDKLYPKKCYDREFRRCFGDAKFDVAVDFSGYGSFYSILMLSAGDAKKLIWQHNDLETDRLKKVDGKQPHKRELKVVFSTYKFYDKIVGCSEATMNINRQKIGYENLKDKCTFVENIANFTRVLEGAKVDITKEEADLKGYDGLLDDNIKCIVNMGRFSPEKNHEQLIRAYDRYNKNHPDTRLYIIGEGPLESELKSLCKKLGLDDRNGHKNVIFTGKLENPFSVMKNCDLFILPSIYEGQPVVLLEARALHLPIIMSDFDSAPSSLKPNGQLVCKKDADSIYEALEEFNKGNVPTAEFDANQYNVNAMRQFYEAIN</sequence>
<dbReference type="CDD" id="cd03811">
    <property type="entry name" value="GT4_GT28_WabH-like"/>
    <property type="match status" value="1"/>
</dbReference>
<dbReference type="OrthoDB" id="9807097at2"/>
<dbReference type="Gene3D" id="3.40.50.12580">
    <property type="match status" value="1"/>
</dbReference>
<dbReference type="STRING" id="39495.SAMN02745111_00772"/>
<keyword evidence="5" id="KW-0777">Teichoic acid biosynthesis</keyword>
<evidence type="ECO:0000256" key="5">
    <source>
        <dbReference type="ARBA" id="ARBA00022944"/>
    </source>
</evidence>
<evidence type="ECO:0000259" key="7">
    <source>
        <dbReference type="Pfam" id="PF00534"/>
    </source>
</evidence>
<accession>A0A1T4VF51</accession>
<dbReference type="GO" id="GO:0019350">
    <property type="term" value="P:teichoic acid biosynthetic process"/>
    <property type="evidence" value="ECO:0007669"/>
    <property type="project" value="UniProtKB-KW"/>
</dbReference>
<keyword evidence="6" id="KW-0472">Membrane</keyword>
<dbReference type="PANTHER" id="PTHR37316:SF3">
    <property type="entry name" value="TEICHOIC ACID GLYCEROL-PHOSPHATE TRANSFERASE"/>
    <property type="match status" value="1"/>
</dbReference>
<protein>
    <submittedName>
        <fullName evidence="8">CDP-glycerol glycerophosphotransferase, TagB/SpsB family</fullName>
    </submittedName>
</protein>
<proteinExistence type="inferred from homology"/>
<evidence type="ECO:0000256" key="4">
    <source>
        <dbReference type="ARBA" id="ARBA00022679"/>
    </source>
</evidence>
<dbReference type="RefSeq" id="WP_078765657.1">
    <property type="nucleotide sequence ID" value="NZ_FUXZ01000004.1"/>
</dbReference>
<dbReference type="InterPro" id="IPR007554">
    <property type="entry name" value="Glycerophosphate_synth"/>
</dbReference>
<dbReference type="InterPro" id="IPR051612">
    <property type="entry name" value="Teichoic_Acid_Biosynth"/>
</dbReference>
<name>A0A1T4VF51_9FIRM</name>
<comment type="subcellular location">
    <subcellularLocation>
        <location evidence="1">Cell membrane</location>
        <topology evidence="1">Peripheral membrane protein</topology>
    </subcellularLocation>
</comment>
<evidence type="ECO:0000256" key="2">
    <source>
        <dbReference type="ARBA" id="ARBA00010488"/>
    </source>
</evidence>
<dbReference type="Proteomes" id="UP000190814">
    <property type="component" value="Unassembled WGS sequence"/>
</dbReference>
<dbReference type="InterPro" id="IPR001296">
    <property type="entry name" value="Glyco_trans_1"/>
</dbReference>
<feature type="domain" description="Glycosyl transferase family 1" evidence="7">
    <location>
        <begin position="661"/>
        <end position="807"/>
    </location>
</feature>
<dbReference type="InterPro" id="IPR043149">
    <property type="entry name" value="TagF_N"/>
</dbReference>
<keyword evidence="4 8" id="KW-0808">Transferase</keyword>
<dbReference type="GO" id="GO:0005886">
    <property type="term" value="C:plasma membrane"/>
    <property type="evidence" value="ECO:0007669"/>
    <property type="project" value="UniProtKB-SubCell"/>
</dbReference>
<evidence type="ECO:0000256" key="6">
    <source>
        <dbReference type="ARBA" id="ARBA00023136"/>
    </source>
</evidence>
<gene>
    <name evidence="8" type="ORF">SAMN02745111_00772</name>
</gene>